<dbReference type="InterPro" id="IPR002781">
    <property type="entry name" value="TM_pro_TauE-like"/>
</dbReference>
<reference evidence="6 7" key="1">
    <citation type="submission" date="2017-09" db="EMBL/GenBank/DDBJ databases">
        <title>Depth-based differentiation of microbial function through sediment-hosted aquifers and enrichment of novel symbionts in the deep terrestrial subsurface.</title>
        <authorList>
            <person name="Probst A.J."/>
            <person name="Ladd B."/>
            <person name="Jarett J.K."/>
            <person name="Geller-Mcgrath D.E."/>
            <person name="Sieber C.M."/>
            <person name="Emerson J.B."/>
            <person name="Anantharaman K."/>
            <person name="Thomas B.C."/>
            <person name="Malmstrom R."/>
            <person name="Stieglmeier M."/>
            <person name="Klingl A."/>
            <person name="Woyke T."/>
            <person name="Ryan C.M."/>
            <person name="Banfield J.F."/>
        </authorList>
    </citation>
    <scope>NUCLEOTIDE SEQUENCE [LARGE SCALE GENOMIC DNA]</scope>
    <source>
        <strain evidence="6">CG11_big_fil_rev_8_21_14_0_20_45_26</strain>
    </source>
</reference>
<dbReference type="Pfam" id="PF01925">
    <property type="entry name" value="TauE"/>
    <property type="match status" value="1"/>
</dbReference>
<dbReference type="EMBL" id="PCVY01000022">
    <property type="protein sequence ID" value="PIQ87046.1"/>
    <property type="molecule type" value="Genomic_DNA"/>
</dbReference>
<keyword evidence="3 5" id="KW-1133">Transmembrane helix</keyword>
<feature type="transmembrane region" description="Helical" evidence="5">
    <location>
        <begin position="44"/>
        <end position="64"/>
    </location>
</feature>
<dbReference type="GO" id="GO:0005886">
    <property type="term" value="C:plasma membrane"/>
    <property type="evidence" value="ECO:0007669"/>
    <property type="project" value="UniProtKB-SubCell"/>
</dbReference>
<evidence type="ECO:0000256" key="1">
    <source>
        <dbReference type="ARBA" id="ARBA00004141"/>
    </source>
</evidence>
<evidence type="ECO:0000256" key="4">
    <source>
        <dbReference type="ARBA" id="ARBA00023136"/>
    </source>
</evidence>
<keyword evidence="5" id="KW-1003">Cell membrane</keyword>
<evidence type="ECO:0000313" key="7">
    <source>
        <dbReference type="Proteomes" id="UP000230859"/>
    </source>
</evidence>
<comment type="subcellular location">
    <subcellularLocation>
        <location evidence="5">Cell membrane</location>
        <topology evidence="5">Multi-pass membrane protein</topology>
    </subcellularLocation>
    <subcellularLocation>
        <location evidence="1">Membrane</location>
        <topology evidence="1">Multi-pass membrane protein</topology>
    </subcellularLocation>
</comment>
<evidence type="ECO:0000313" key="6">
    <source>
        <dbReference type="EMBL" id="PIQ87046.1"/>
    </source>
</evidence>
<comment type="caution">
    <text evidence="6">The sequence shown here is derived from an EMBL/GenBank/DDBJ whole genome shotgun (WGS) entry which is preliminary data.</text>
</comment>
<keyword evidence="2 5" id="KW-0812">Transmembrane</keyword>
<proteinExistence type="inferred from homology"/>
<name>A0A2H0LRQ5_9BACT</name>
<accession>A0A2H0LRQ5</accession>
<evidence type="ECO:0000256" key="2">
    <source>
        <dbReference type="ARBA" id="ARBA00022692"/>
    </source>
</evidence>
<gene>
    <name evidence="6" type="ORF">COV74_02575</name>
</gene>
<protein>
    <recommendedName>
        <fullName evidence="5">Probable membrane transporter protein</fullName>
    </recommendedName>
</protein>
<dbReference type="InterPro" id="IPR051598">
    <property type="entry name" value="TSUP/Inactive_protease-like"/>
</dbReference>
<sequence>MTGPVIIALTIVISLFGGIVSALLGVGGGLIFVPLFHYVLKLDMHHAVGTSLAIIIPTAFVGAWKHELYGFIDWRVLLSAVLFAVIGGFIGAQMSVGMDTVLLKKIFAVFLVIVAIRMWL</sequence>
<evidence type="ECO:0000256" key="5">
    <source>
        <dbReference type="RuleBase" id="RU363041"/>
    </source>
</evidence>
<feature type="transmembrane region" description="Helical" evidence="5">
    <location>
        <begin position="7"/>
        <end position="32"/>
    </location>
</feature>
<dbReference type="Proteomes" id="UP000230859">
    <property type="component" value="Unassembled WGS sequence"/>
</dbReference>
<dbReference type="PANTHER" id="PTHR43701">
    <property type="entry name" value="MEMBRANE TRANSPORTER PROTEIN MJ0441-RELATED"/>
    <property type="match status" value="1"/>
</dbReference>
<keyword evidence="4 5" id="KW-0472">Membrane</keyword>
<dbReference type="PANTHER" id="PTHR43701:SF2">
    <property type="entry name" value="MEMBRANE TRANSPORTER PROTEIN YJNA-RELATED"/>
    <property type="match status" value="1"/>
</dbReference>
<feature type="transmembrane region" description="Helical" evidence="5">
    <location>
        <begin position="76"/>
        <end position="96"/>
    </location>
</feature>
<dbReference type="AlphaFoldDB" id="A0A2H0LRQ5"/>
<evidence type="ECO:0000256" key="3">
    <source>
        <dbReference type="ARBA" id="ARBA00022989"/>
    </source>
</evidence>
<comment type="similarity">
    <text evidence="5">Belongs to the 4-toluene sulfonate uptake permease (TSUP) (TC 2.A.102) family.</text>
</comment>
<organism evidence="6 7">
    <name type="scientific">Candidatus Abzuiibacterium crystallinum</name>
    <dbReference type="NCBI Taxonomy" id="1974748"/>
    <lineage>
        <taxon>Bacteria</taxon>
        <taxon>Pseudomonadati</taxon>
        <taxon>Candidatus Omnitrophota</taxon>
        <taxon>Candidatus Abzuiibacterium</taxon>
    </lineage>
</organism>